<dbReference type="EMBL" id="BQNB010012212">
    <property type="protein sequence ID" value="GJT00664.1"/>
    <property type="molecule type" value="Genomic_DNA"/>
</dbReference>
<dbReference type="PANTHER" id="PTHR48475:SF2">
    <property type="entry name" value="RIBONUCLEASE H"/>
    <property type="match status" value="1"/>
</dbReference>
<protein>
    <submittedName>
        <fullName evidence="3">Reverse transcriptase domain-containing protein</fullName>
    </submittedName>
</protein>
<dbReference type="Gene3D" id="3.30.420.10">
    <property type="entry name" value="Ribonuclease H-like superfamily/Ribonuclease H"/>
    <property type="match status" value="1"/>
</dbReference>
<name>A0ABQ5AF63_9ASTR</name>
<organism evidence="3 4">
    <name type="scientific">Tanacetum coccineum</name>
    <dbReference type="NCBI Taxonomy" id="301880"/>
    <lineage>
        <taxon>Eukaryota</taxon>
        <taxon>Viridiplantae</taxon>
        <taxon>Streptophyta</taxon>
        <taxon>Embryophyta</taxon>
        <taxon>Tracheophyta</taxon>
        <taxon>Spermatophyta</taxon>
        <taxon>Magnoliopsida</taxon>
        <taxon>eudicotyledons</taxon>
        <taxon>Gunneridae</taxon>
        <taxon>Pentapetalae</taxon>
        <taxon>asterids</taxon>
        <taxon>campanulids</taxon>
        <taxon>Asterales</taxon>
        <taxon>Asteraceae</taxon>
        <taxon>Asteroideae</taxon>
        <taxon>Anthemideae</taxon>
        <taxon>Anthemidinae</taxon>
        <taxon>Tanacetum</taxon>
    </lineage>
</organism>
<dbReference type="PROSITE" id="PS50994">
    <property type="entry name" value="INTEGRASE"/>
    <property type="match status" value="1"/>
</dbReference>
<keyword evidence="3" id="KW-0808">Transferase</keyword>
<evidence type="ECO:0000313" key="3">
    <source>
        <dbReference type="EMBL" id="GJT00664.1"/>
    </source>
</evidence>
<gene>
    <name evidence="3" type="ORF">Tco_0821833</name>
</gene>
<feature type="domain" description="Integrase catalytic" evidence="2">
    <location>
        <begin position="144"/>
        <end position="311"/>
    </location>
</feature>
<dbReference type="Proteomes" id="UP001151760">
    <property type="component" value="Unassembled WGS sequence"/>
</dbReference>
<sequence length="312" mass="35585">MIKYLAGAKECIVGIKNFAIWNICINLNQKVDILSKLALVAFNHITKEVLVKVLSEPLMDRKEINVVVEEEEDNWMTPIIRCLEEGVWSEDKNEARALRMNINQYVLEGGVLFKKYYLVPMLRCVGPLQANYVIMEIHMGACGMHSGPRSVVAKAIRQGYYCITMHEIQNFDSCQIYAPWIGDKLLVRITRKEVKKFVLDNIVCRFGLPRVIVIDNETQFVNDPFKSWCERLNIQQMNTVVAHPQANGLIEMANKSLIEDNFIPIVLPTTDESKRHKPRDENIPRRCKSPGMSPSAIGQEMKPYPEGASHPG</sequence>
<comment type="caution">
    <text evidence="3">The sequence shown here is derived from an EMBL/GenBank/DDBJ whole genome shotgun (WGS) entry which is preliminary data.</text>
</comment>
<evidence type="ECO:0000259" key="2">
    <source>
        <dbReference type="PROSITE" id="PS50994"/>
    </source>
</evidence>
<dbReference type="PANTHER" id="PTHR48475">
    <property type="entry name" value="RIBONUCLEASE H"/>
    <property type="match status" value="1"/>
</dbReference>
<evidence type="ECO:0000256" key="1">
    <source>
        <dbReference type="SAM" id="MobiDB-lite"/>
    </source>
</evidence>
<reference evidence="3" key="2">
    <citation type="submission" date="2022-01" db="EMBL/GenBank/DDBJ databases">
        <authorList>
            <person name="Yamashiro T."/>
            <person name="Shiraishi A."/>
            <person name="Satake H."/>
            <person name="Nakayama K."/>
        </authorList>
    </citation>
    <scope>NUCLEOTIDE SEQUENCE</scope>
</reference>
<keyword evidence="4" id="KW-1185">Reference proteome</keyword>
<dbReference type="InterPro" id="IPR012337">
    <property type="entry name" value="RNaseH-like_sf"/>
</dbReference>
<keyword evidence="3" id="KW-0695">RNA-directed DNA polymerase</keyword>
<accession>A0ABQ5AF63</accession>
<reference evidence="3" key="1">
    <citation type="journal article" date="2022" name="Int. J. Mol. Sci.">
        <title>Draft Genome of Tanacetum Coccineum: Genomic Comparison of Closely Related Tanacetum-Family Plants.</title>
        <authorList>
            <person name="Yamashiro T."/>
            <person name="Shiraishi A."/>
            <person name="Nakayama K."/>
            <person name="Satake H."/>
        </authorList>
    </citation>
    <scope>NUCLEOTIDE SEQUENCE</scope>
</reference>
<dbReference type="GO" id="GO:0003964">
    <property type="term" value="F:RNA-directed DNA polymerase activity"/>
    <property type="evidence" value="ECO:0007669"/>
    <property type="project" value="UniProtKB-KW"/>
</dbReference>
<keyword evidence="3" id="KW-0548">Nucleotidyltransferase</keyword>
<feature type="compositionally biased region" description="Basic and acidic residues" evidence="1">
    <location>
        <begin position="271"/>
        <end position="284"/>
    </location>
</feature>
<dbReference type="InterPro" id="IPR036397">
    <property type="entry name" value="RNaseH_sf"/>
</dbReference>
<dbReference type="SUPFAM" id="SSF53098">
    <property type="entry name" value="Ribonuclease H-like"/>
    <property type="match status" value="1"/>
</dbReference>
<dbReference type="InterPro" id="IPR001584">
    <property type="entry name" value="Integrase_cat-core"/>
</dbReference>
<feature type="region of interest" description="Disordered" evidence="1">
    <location>
        <begin position="269"/>
        <end position="312"/>
    </location>
</feature>
<evidence type="ECO:0000313" key="4">
    <source>
        <dbReference type="Proteomes" id="UP001151760"/>
    </source>
</evidence>
<proteinExistence type="predicted"/>